<reference evidence="2" key="1">
    <citation type="submission" date="2021-03" db="EMBL/GenBank/DDBJ databases">
        <authorList>
            <person name="Tran Van P."/>
        </authorList>
    </citation>
    <scope>NUCLEOTIDE SEQUENCE</scope>
</reference>
<feature type="domain" description="Fibronectin type-III" evidence="1">
    <location>
        <begin position="1"/>
        <end position="88"/>
    </location>
</feature>
<dbReference type="InterPro" id="IPR013783">
    <property type="entry name" value="Ig-like_fold"/>
</dbReference>
<dbReference type="Gene3D" id="2.60.40.10">
    <property type="entry name" value="Immunoglobulins"/>
    <property type="match status" value="1"/>
</dbReference>
<organism evidence="2 3">
    <name type="scientific">Timema podura</name>
    <name type="common">Walking stick</name>
    <dbReference type="NCBI Taxonomy" id="61482"/>
    <lineage>
        <taxon>Eukaryota</taxon>
        <taxon>Metazoa</taxon>
        <taxon>Ecdysozoa</taxon>
        <taxon>Arthropoda</taxon>
        <taxon>Hexapoda</taxon>
        <taxon>Insecta</taxon>
        <taxon>Pterygota</taxon>
        <taxon>Neoptera</taxon>
        <taxon>Polyneoptera</taxon>
        <taxon>Phasmatodea</taxon>
        <taxon>Timematodea</taxon>
        <taxon>Timematoidea</taxon>
        <taxon>Timematidae</taxon>
        <taxon>Timema</taxon>
    </lineage>
</organism>
<dbReference type="SUPFAM" id="SSF49265">
    <property type="entry name" value="Fibronectin type III"/>
    <property type="match status" value="1"/>
</dbReference>
<dbReference type="Pfam" id="PF00041">
    <property type="entry name" value="fn3"/>
    <property type="match status" value="1"/>
</dbReference>
<sequence length="119" mass="13910">SGESILVSWKPPEQPNGVVVQYTVYVREIVDEGKEAEPKSQKVPPFQMSYEASSLKKKERYEFWVTDVNRHRRRTAVKTRFSVSQQQGPRKDRFVRRCVHGHVQGRREAALSRSRCPRP</sequence>
<keyword evidence="3" id="KW-1185">Reference proteome</keyword>
<dbReference type="InterPro" id="IPR036116">
    <property type="entry name" value="FN3_sf"/>
</dbReference>
<comment type="caution">
    <text evidence="2">The sequence shown here is derived from an EMBL/GenBank/DDBJ whole genome shotgun (WGS) entry which is preliminary data.</text>
</comment>
<name>A0ABN7PDG9_TIMPD</name>
<dbReference type="PROSITE" id="PS50853">
    <property type="entry name" value="FN3"/>
    <property type="match status" value="1"/>
</dbReference>
<dbReference type="EMBL" id="CAJPIN010040063">
    <property type="protein sequence ID" value="CAG2065131.1"/>
    <property type="molecule type" value="Genomic_DNA"/>
</dbReference>
<gene>
    <name evidence="2" type="ORF">TPAB3V08_LOCUS12075</name>
</gene>
<accession>A0ABN7PDG9</accession>
<evidence type="ECO:0000259" key="1">
    <source>
        <dbReference type="PROSITE" id="PS50853"/>
    </source>
</evidence>
<dbReference type="Proteomes" id="UP001153148">
    <property type="component" value="Unassembled WGS sequence"/>
</dbReference>
<dbReference type="InterPro" id="IPR003961">
    <property type="entry name" value="FN3_dom"/>
</dbReference>
<evidence type="ECO:0000313" key="2">
    <source>
        <dbReference type="EMBL" id="CAG2065131.1"/>
    </source>
</evidence>
<evidence type="ECO:0000313" key="3">
    <source>
        <dbReference type="Proteomes" id="UP001153148"/>
    </source>
</evidence>
<dbReference type="CDD" id="cd00063">
    <property type="entry name" value="FN3"/>
    <property type="match status" value="1"/>
</dbReference>
<protein>
    <recommendedName>
        <fullName evidence="1">Fibronectin type-III domain-containing protein</fullName>
    </recommendedName>
</protein>
<feature type="non-terminal residue" evidence="2">
    <location>
        <position position="1"/>
    </location>
</feature>
<proteinExistence type="predicted"/>